<comment type="caution">
    <text evidence="2">The sequence shown here is derived from an EMBL/GenBank/DDBJ whole genome shotgun (WGS) entry which is preliminary data.</text>
</comment>
<proteinExistence type="predicted"/>
<feature type="transmembrane region" description="Helical" evidence="1">
    <location>
        <begin position="56"/>
        <end position="79"/>
    </location>
</feature>
<keyword evidence="1" id="KW-1133">Transmembrane helix</keyword>
<dbReference type="Proteomes" id="UP000659698">
    <property type="component" value="Unassembled WGS sequence"/>
</dbReference>
<dbReference type="RefSeq" id="WP_186636711.1">
    <property type="nucleotide sequence ID" value="NZ_JACOAF010000022.1"/>
</dbReference>
<feature type="transmembrane region" description="Helical" evidence="1">
    <location>
        <begin position="162"/>
        <end position="179"/>
    </location>
</feature>
<feature type="transmembrane region" description="Helical" evidence="1">
    <location>
        <begin position="91"/>
        <end position="110"/>
    </location>
</feature>
<keyword evidence="1" id="KW-0472">Membrane</keyword>
<accession>A0ABR6VSZ2</accession>
<name>A0ABR6VSZ2_9BACT</name>
<keyword evidence="1" id="KW-0812">Transmembrane</keyword>
<protein>
    <submittedName>
        <fullName evidence="2">Uncharacterized protein</fullName>
    </submittedName>
</protein>
<feature type="transmembrane region" description="Helical" evidence="1">
    <location>
        <begin position="130"/>
        <end position="150"/>
    </location>
</feature>
<gene>
    <name evidence="2" type="ORF">H7U12_09730</name>
</gene>
<feature type="transmembrane region" description="Helical" evidence="1">
    <location>
        <begin position="199"/>
        <end position="220"/>
    </location>
</feature>
<sequence>MHLSLTPRNILAFLALLFICHELHELIHIITGYLLCGCFGERDFEGWEVCATCPPTVNLAWITLAGPLLTYGLLWVGFMLMSPRRPTRQRVLGWALLFANLPLGRILPVLDREGDESYITRQIIQKTSMTVLSWGTEIAIVFLLTLPVLLRAWQLLSPRHRLWVFSGFLILPLLAETVLMNKLANQLLQLGVLAVPGLLGSPLLLNLWNAGWLVVLLLMFRSLETLLSPAQELAEPSSLAPNGGLLREQKQTNR</sequence>
<organism evidence="2 3">
    <name type="scientific">Rufibacter sediminis</name>
    <dbReference type="NCBI Taxonomy" id="2762756"/>
    <lineage>
        <taxon>Bacteria</taxon>
        <taxon>Pseudomonadati</taxon>
        <taxon>Bacteroidota</taxon>
        <taxon>Cytophagia</taxon>
        <taxon>Cytophagales</taxon>
        <taxon>Hymenobacteraceae</taxon>
        <taxon>Rufibacter</taxon>
    </lineage>
</organism>
<evidence type="ECO:0000313" key="3">
    <source>
        <dbReference type="Proteomes" id="UP000659698"/>
    </source>
</evidence>
<evidence type="ECO:0000313" key="2">
    <source>
        <dbReference type="EMBL" id="MBC3539963.1"/>
    </source>
</evidence>
<reference evidence="2 3" key="1">
    <citation type="journal article" date="2019" name="Int. J. Syst. Evol. Microbiol.">
        <title>Rufibacter sediminis sp. nov., isolated from freshwater lake sediment.</title>
        <authorList>
            <person name="Qu J.H."/>
            <person name="Zhang L.J."/>
            <person name="Fu Y.H."/>
            <person name="Li H.F."/>
        </authorList>
    </citation>
    <scope>NUCLEOTIDE SEQUENCE [LARGE SCALE GENOMIC DNA]</scope>
    <source>
        <strain evidence="2 3">H-1</strain>
    </source>
</reference>
<evidence type="ECO:0000256" key="1">
    <source>
        <dbReference type="SAM" id="Phobius"/>
    </source>
</evidence>
<keyword evidence="3" id="KW-1185">Reference proteome</keyword>
<dbReference type="EMBL" id="JACOAF010000022">
    <property type="protein sequence ID" value="MBC3539963.1"/>
    <property type="molecule type" value="Genomic_DNA"/>
</dbReference>